<evidence type="ECO:0000313" key="3">
    <source>
        <dbReference type="Proteomes" id="UP000215914"/>
    </source>
</evidence>
<reference evidence="2" key="1">
    <citation type="journal article" date="2017" name="Nature">
        <title>The sunflower genome provides insights into oil metabolism, flowering and Asterid evolution.</title>
        <authorList>
            <person name="Badouin H."/>
            <person name="Gouzy J."/>
            <person name="Grassa C.J."/>
            <person name="Murat F."/>
            <person name="Staton S.E."/>
            <person name="Cottret L."/>
            <person name="Lelandais-Briere C."/>
            <person name="Owens G.L."/>
            <person name="Carrere S."/>
            <person name="Mayjonade B."/>
            <person name="Legrand L."/>
            <person name="Gill N."/>
            <person name="Kane N.C."/>
            <person name="Bowers J.E."/>
            <person name="Hubner S."/>
            <person name="Bellec A."/>
            <person name="Berard A."/>
            <person name="Berges H."/>
            <person name="Blanchet N."/>
            <person name="Boniface M.C."/>
            <person name="Brunel D."/>
            <person name="Catrice O."/>
            <person name="Chaidir N."/>
            <person name="Claudel C."/>
            <person name="Donnadieu C."/>
            <person name="Faraut T."/>
            <person name="Fievet G."/>
            <person name="Helmstetter N."/>
            <person name="King M."/>
            <person name="Knapp S.J."/>
            <person name="Lai Z."/>
            <person name="Le Paslier M.C."/>
            <person name="Lippi Y."/>
            <person name="Lorenzon L."/>
            <person name="Mandel J.R."/>
            <person name="Marage G."/>
            <person name="Marchand G."/>
            <person name="Marquand E."/>
            <person name="Bret-Mestries E."/>
            <person name="Morien E."/>
            <person name="Nambeesan S."/>
            <person name="Nguyen T."/>
            <person name="Pegot-Espagnet P."/>
            <person name="Pouilly N."/>
            <person name="Raftis F."/>
            <person name="Sallet E."/>
            <person name="Schiex T."/>
            <person name="Thomas J."/>
            <person name="Vandecasteele C."/>
            <person name="Vares D."/>
            <person name="Vear F."/>
            <person name="Vautrin S."/>
            <person name="Crespi M."/>
            <person name="Mangin B."/>
            <person name="Burke J.M."/>
            <person name="Salse J."/>
            <person name="Munos S."/>
            <person name="Vincourt P."/>
            <person name="Rieseberg L.H."/>
            <person name="Langlade N.B."/>
        </authorList>
    </citation>
    <scope>NUCLEOTIDE SEQUENCE</scope>
    <source>
        <tissue evidence="2">Leaves</tissue>
    </source>
</reference>
<dbReference type="Gramene" id="mRNA:HanXRQr2_Chr02g0048691">
    <property type="protein sequence ID" value="CDS:HanXRQr2_Chr02g0048691.1"/>
    <property type="gene ID" value="HanXRQr2_Chr02g0048691"/>
</dbReference>
<gene>
    <name evidence="2" type="ORF">HanXRQr2_Chr02g0048691</name>
</gene>
<dbReference type="EMBL" id="MNCJ02000317">
    <property type="protein sequence ID" value="KAF5817064.1"/>
    <property type="molecule type" value="Genomic_DNA"/>
</dbReference>
<feature type="compositionally biased region" description="Basic and acidic residues" evidence="1">
    <location>
        <begin position="115"/>
        <end position="130"/>
    </location>
</feature>
<dbReference type="Proteomes" id="UP000215914">
    <property type="component" value="Unassembled WGS sequence"/>
</dbReference>
<evidence type="ECO:0000256" key="1">
    <source>
        <dbReference type="SAM" id="MobiDB-lite"/>
    </source>
</evidence>
<sequence>MILKKNETWLLRLVITLELFECPIPQVLLKTMDNNIKKYISLVSDMNNLVKGVKEKFFWDVEIMERCKKWNDAVKNTVSKNTVSIPDEVSSAGDEVVQNKVGQGGETNQELEGDGDARLEHENTGKDKGI</sequence>
<reference evidence="2" key="2">
    <citation type="submission" date="2020-06" db="EMBL/GenBank/DDBJ databases">
        <title>Helianthus annuus Genome sequencing and assembly Release 2.</title>
        <authorList>
            <person name="Gouzy J."/>
            <person name="Langlade N."/>
            <person name="Munos S."/>
        </authorList>
    </citation>
    <scope>NUCLEOTIDE SEQUENCE</scope>
    <source>
        <tissue evidence="2">Leaves</tissue>
    </source>
</reference>
<accession>A0A9K3JKU4</accession>
<keyword evidence="3" id="KW-1185">Reference proteome</keyword>
<name>A0A9K3JKU4_HELAN</name>
<protein>
    <submittedName>
        <fullName evidence="2">Uncharacterized protein</fullName>
    </submittedName>
</protein>
<organism evidence="2 3">
    <name type="scientific">Helianthus annuus</name>
    <name type="common">Common sunflower</name>
    <dbReference type="NCBI Taxonomy" id="4232"/>
    <lineage>
        <taxon>Eukaryota</taxon>
        <taxon>Viridiplantae</taxon>
        <taxon>Streptophyta</taxon>
        <taxon>Embryophyta</taxon>
        <taxon>Tracheophyta</taxon>
        <taxon>Spermatophyta</taxon>
        <taxon>Magnoliopsida</taxon>
        <taxon>eudicotyledons</taxon>
        <taxon>Gunneridae</taxon>
        <taxon>Pentapetalae</taxon>
        <taxon>asterids</taxon>
        <taxon>campanulids</taxon>
        <taxon>Asterales</taxon>
        <taxon>Asteraceae</taxon>
        <taxon>Asteroideae</taxon>
        <taxon>Heliantheae alliance</taxon>
        <taxon>Heliantheae</taxon>
        <taxon>Helianthus</taxon>
    </lineage>
</organism>
<evidence type="ECO:0000313" key="2">
    <source>
        <dbReference type="EMBL" id="KAF5817064.1"/>
    </source>
</evidence>
<proteinExistence type="predicted"/>
<feature type="region of interest" description="Disordered" evidence="1">
    <location>
        <begin position="89"/>
        <end position="130"/>
    </location>
</feature>
<dbReference type="AlphaFoldDB" id="A0A9K3JKU4"/>
<comment type="caution">
    <text evidence="2">The sequence shown here is derived from an EMBL/GenBank/DDBJ whole genome shotgun (WGS) entry which is preliminary data.</text>
</comment>